<evidence type="ECO:0000256" key="8">
    <source>
        <dbReference type="ARBA" id="ARBA00023163"/>
    </source>
</evidence>
<protein>
    <recommendedName>
        <fullName evidence="10">Regulator of SigK</fullName>
    </recommendedName>
    <alternativeName>
        <fullName evidence="9">Sigma-K anti-sigma factor RskA</fullName>
    </alternativeName>
</protein>
<keyword evidence="5 12" id="KW-1133">Transmembrane helix</keyword>
<accession>A0A1G9AGE1</accession>
<feature type="domain" description="Anti-sigma K factor RskA C-terminal" evidence="13">
    <location>
        <begin position="142"/>
        <end position="279"/>
    </location>
</feature>
<dbReference type="OrthoDB" id="153510at2"/>
<dbReference type="InterPro" id="IPR018764">
    <property type="entry name" value="RskA_C"/>
</dbReference>
<evidence type="ECO:0000256" key="9">
    <source>
        <dbReference type="ARBA" id="ARBA00029829"/>
    </source>
</evidence>
<dbReference type="GO" id="GO:0016989">
    <property type="term" value="F:sigma factor antagonist activity"/>
    <property type="evidence" value="ECO:0007669"/>
    <property type="project" value="TreeGrafter"/>
</dbReference>
<keyword evidence="4 12" id="KW-0812">Transmembrane</keyword>
<evidence type="ECO:0000256" key="5">
    <source>
        <dbReference type="ARBA" id="ARBA00022989"/>
    </source>
</evidence>
<dbReference type="InterPro" id="IPR041916">
    <property type="entry name" value="Anti_sigma_zinc_sf"/>
</dbReference>
<keyword evidence="15" id="KW-1185">Reference proteome</keyword>
<dbReference type="Pfam" id="PF10099">
    <property type="entry name" value="RskA_C"/>
    <property type="match status" value="1"/>
</dbReference>
<evidence type="ECO:0000256" key="7">
    <source>
        <dbReference type="ARBA" id="ARBA00023136"/>
    </source>
</evidence>
<dbReference type="Gene3D" id="1.10.10.1320">
    <property type="entry name" value="Anti-sigma factor, zinc-finger domain"/>
    <property type="match status" value="1"/>
</dbReference>
<keyword evidence="3" id="KW-1003">Cell membrane</keyword>
<evidence type="ECO:0000256" key="10">
    <source>
        <dbReference type="ARBA" id="ARBA00030803"/>
    </source>
</evidence>
<feature type="compositionally biased region" description="Polar residues" evidence="11">
    <location>
        <begin position="270"/>
        <end position="284"/>
    </location>
</feature>
<feature type="region of interest" description="Disordered" evidence="11">
    <location>
        <begin position="265"/>
        <end position="284"/>
    </location>
</feature>
<dbReference type="InterPro" id="IPR051474">
    <property type="entry name" value="Anti-sigma-K/W_factor"/>
</dbReference>
<dbReference type="GO" id="GO:0006417">
    <property type="term" value="P:regulation of translation"/>
    <property type="evidence" value="ECO:0007669"/>
    <property type="project" value="TreeGrafter"/>
</dbReference>
<dbReference type="AlphaFoldDB" id="A0A1G9AGE1"/>
<dbReference type="STRING" id="386301.SAMN05216282_10473"/>
<dbReference type="PANTHER" id="PTHR37461">
    <property type="entry name" value="ANTI-SIGMA-K FACTOR RSKA"/>
    <property type="match status" value="1"/>
</dbReference>
<feature type="transmembrane region" description="Helical" evidence="12">
    <location>
        <begin position="138"/>
        <end position="161"/>
    </location>
</feature>
<feature type="region of interest" description="Disordered" evidence="11">
    <location>
        <begin position="77"/>
        <end position="129"/>
    </location>
</feature>
<keyword evidence="8" id="KW-0804">Transcription</keyword>
<dbReference type="EMBL" id="FNFU01000004">
    <property type="protein sequence ID" value="SDK25620.1"/>
    <property type="molecule type" value="Genomic_DNA"/>
</dbReference>
<evidence type="ECO:0000313" key="15">
    <source>
        <dbReference type="Proteomes" id="UP000198701"/>
    </source>
</evidence>
<evidence type="ECO:0000256" key="1">
    <source>
        <dbReference type="ARBA" id="ARBA00004167"/>
    </source>
</evidence>
<evidence type="ECO:0000259" key="13">
    <source>
        <dbReference type="Pfam" id="PF10099"/>
    </source>
</evidence>
<comment type="subcellular location">
    <subcellularLocation>
        <location evidence="2">Cell membrane</location>
    </subcellularLocation>
    <subcellularLocation>
        <location evidence="1">Membrane</location>
        <topology evidence="1">Single-pass membrane protein</topology>
    </subcellularLocation>
</comment>
<evidence type="ECO:0000256" key="4">
    <source>
        <dbReference type="ARBA" id="ARBA00022692"/>
    </source>
</evidence>
<evidence type="ECO:0000256" key="12">
    <source>
        <dbReference type="SAM" id="Phobius"/>
    </source>
</evidence>
<dbReference type="PANTHER" id="PTHR37461:SF1">
    <property type="entry name" value="ANTI-SIGMA-K FACTOR RSKA"/>
    <property type="match status" value="1"/>
</dbReference>
<proteinExistence type="predicted"/>
<keyword evidence="6" id="KW-0805">Transcription regulation</keyword>
<evidence type="ECO:0000256" key="2">
    <source>
        <dbReference type="ARBA" id="ARBA00004236"/>
    </source>
</evidence>
<sequence length="284" mass="28890">MTEQKQNPADLSGAYALNALGADDKAVYEAYLAGSDEARTEAAELGETALALGLAADPVQPSEGLKASLMARLASTPQLPPLPVPEAAPAEQSAPEAAPAAGVTESGVGVPAAAPAERSTRRSAAADRAQRRWFQRPAGMLVAAAAAVALFAGGTFVGQALNSNQFEQQQAAQLAEINAAPDAQRAATTTTDGQPATLVWSGELGLSALMVQDLPALSADQDYQLWYMNDAGAVPAGTFDSTGSGTVWRVLEGTMHAGDQVGVTVEPQGGSPQPTSAPIVAIQS</sequence>
<organism evidence="14 15">
    <name type="scientific">Cryobacterium psychrotolerans</name>
    <dbReference type="NCBI Taxonomy" id="386301"/>
    <lineage>
        <taxon>Bacteria</taxon>
        <taxon>Bacillati</taxon>
        <taxon>Actinomycetota</taxon>
        <taxon>Actinomycetes</taxon>
        <taxon>Micrococcales</taxon>
        <taxon>Microbacteriaceae</taxon>
        <taxon>Cryobacterium</taxon>
    </lineage>
</organism>
<dbReference type="RefSeq" id="WP_092322232.1">
    <property type="nucleotide sequence ID" value="NZ_FNFU01000004.1"/>
</dbReference>
<dbReference type="GO" id="GO:0005886">
    <property type="term" value="C:plasma membrane"/>
    <property type="evidence" value="ECO:0007669"/>
    <property type="project" value="UniProtKB-SubCell"/>
</dbReference>
<evidence type="ECO:0000313" key="14">
    <source>
        <dbReference type="EMBL" id="SDK25620.1"/>
    </source>
</evidence>
<evidence type="ECO:0000256" key="11">
    <source>
        <dbReference type="SAM" id="MobiDB-lite"/>
    </source>
</evidence>
<evidence type="ECO:0000256" key="6">
    <source>
        <dbReference type="ARBA" id="ARBA00023015"/>
    </source>
</evidence>
<name>A0A1G9AGE1_9MICO</name>
<feature type="compositionally biased region" description="Basic and acidic residues" evidence="11">
    <location>
        <begin position="118"/>
        <end position="129"/>
    </location>
</feature>
<gene>
    <name evidence="14" type="ORF">SAMN05216282_10473</name>
</gene>
<keyword evidence="7 12" id="KW-0472">Membrane</keyword>
<feature type="compositionally biased region" description="Low complexity" evidence="11">
    <location>
        <begin position="87"/>
        <end position="101"/>
    </location>
</feature>
<dbReference type="Proteomes" id="UP000198701">
    <property type="component" value="Unassembled WGS sequence"/>
</dbReference>
<reference evidence="14 15" key="1">
    <citation type="submission" date="2016-10" db="EMBL/GenBank/DDBJ databases">
        <authorList>
            <person name="de Groot N.N."/>
        </authorList>
    </citation>
    <scope>NUCLEOTIDE SEQUENCE [LARGE SCALE GENOMIC DNA]</scope>
    <source>
        <strain evidence="14 15">CGMCC 1.5382</strain>
    </source>
</reference>
<evidence type="ECO:0000256" key="3">
    <source>
        <dbReference type="ARBA" id="ARBA00022475"/>
    </source>
</evidence>